<dbReference type="PANTHER" id="PTHR20858">
    <property type="entry name" value="PHOSPHOMETHYLPYRIMIDINE KINASE"/>
    <property type="match status" value="1"/>
</dbReference>
<dbReference type="UniPathway" id="UPA00060">
    <property type="reaction ID" value="UER00138"/>
</dbReference>
<sequence length="274" mass="28743">MSDYSDVPVVLAIGGNDPSGGAGLQADIQAIGSMGAHPAPVVTAITVQNTTDVMGFGPLDAELLLEQASAVLEDMPVMAIKVGMLGSAENAFALAELLEEYPEIPVVLDPVLAAGGGTPLADVALQEAIIDVLLPHVTLLTPNSQEARILVPDTELLDECATALMEAGTHHVLITGTHEDTGPVHNRLYSPRRAIETITLSRLPGEFHGSGCTLAAAVAALIARGLPMSDAVHQGLHYTWNSLRYAHRLGSGQLIPDRLFTDAPLSGSERHELH</sequence>
<dbReference type="GO" id="GO:0008902">
    <property type="term" value="F:hydroxymethylpyrimidine kinase activity"/>
    <property type="evidence" value="ECO:0007669"/>
    <property type="project" value="UniProtKB-EC"/>
</dbReference>
<evidence type="ECO:0000256" key="2">
    <source>
        <dbReference type="ARBA" id="ARBA00012135"/>
    </source>
</evidence>
<keyword evidence="5" id="KW-1185">Reference proteome</keyword>
<dbReference type="InterPro" id="IPR013749">
    <property type="entry name" value="PM/HMP-P_kinase-1"/>
</dbReference>
<dbReference type="PANTHER" id="PTHR20858:SF17">
    <property type="entry name" value="HYDROXYMETHYLPYRIMIDINE_PHOSPHOMETHYLPYRIMIDINE KINASE THI20-RELATED"/>
    <property type="match status" value="1"/>
</dbReference>
<dbReference type="STRING" id="233100.SAMN05216526_1499"/>
<evidence type="ECO:0000256" key="1">
    <source>
        <dbReference type="ARBA" id="ARBA00004948"/>
    </source>
</evidence>
<dbReference type="Gene3D" id="3.40.1190.20">
    <property type="match status" value="1"/>
</dbReference>
<dbReference type="GO" id="GO:0009228">
    <property type="term" value="P:thiamine biosynthetic process"/>
    <property type="evidence" value="ECO:0007669"/>
    <property type="project" value="InterPro"/>
</dbReference>
<evidence type="ECO:0000259" key="3">
    <source>
        <dbReference type="Pfam" id="PF08543"/>
    </source>
</evidence>
<organism evidence="4 5">
    <name type="scientific">Ectothiorhodosinus mongolicus</name>
    <dbReference type="NCBI Taxonomy" id="233100"/>
    <lineage>
        <taxon>Bacteria</taxon>
        <taxon>Pseudomonadati</taxon>
        <taxon>Pseudomonadota</taxon>
        <taxon>Gammaproteobacteria</taxon>
        <taxon>Chromatiales</taxon>
        <taxon>Ectothiorhodospiraceae</taxon>
        <taxon>Ectothiorhodosinus</taxon>
    </lineage>
</organism>
<gene>
    <name evidence="4" type="ORF">SAMN05216526_1499</name>
</gene>
<dbReference type="Pfam" id="PF08543">
    <property type="entry name" value="Phos_pyr_kin"/>
    <property type="match status" value="1"/>
</dbReference>
<dbReference type="SUPFAM" id="SSF53613">
    <property type="entry name" value="Ribokinase-like"/>
    <property type="match status" value="1"/>
</dbReference>
<evidence type="ECO:0000313" key="4">
    <source>
        <dbReference type="EMBL" id="SIT71189.1"/>
    </source>
</evidence>
<dbReference type="RefSeq" id="WP_076755854.1">
    <property type="nucleotide sequence ID" value="NZ_CP023018.1"/>
</dbReference>
<accession>A0A1R3W1C8</accession>
<dbReference type="Proteomes" id="UP000223759">
    <property type="component" value="Unassembled WGS sequence"/>
</dbReference>
<keyword evidence="4" id="KW-0418">Kinase</keyword>
<dbReference type="GO" id="GO:0009229">
    <property type="term" value="P:thiamine diphosphate biosynthetic process"/>
    <property type="evidence" value="ECO:0007669"/>
    <property type="project" value="UniProtKB-UniPathway"/>
</dbReference>
<evidence type="ECO:0000313" key="5">
    <source>
        <dbReference type="Proteomes" id="UP000223759"/>
    </source>
</evidence>
<dbReference type="EMBL" id="FTPK01000002">
    <property type="protein sequence ID" value="SIT71189.1"/>
    <property type="molecule type" value="Genomic_DNA"/>
</dbReference>
<dbReference type="InterPro" id="IPR029056">
    <property type="entry name" value="Ribokinase-like"/>
</dbReference>
<dbReference type="InterPro" id="IPR004399">
    <property type="entry name" value="HMP/HMP-P_kinase_dom"/>
</dbReference>
<name>A0A1R3W1C8_9GAMM</name>
<comment type="pathway">
    <text evidence="1">Cofactor biosynthesis; thiamine diphosphate biosynthesis.</text>
</comment>
<keyword evidence="4" id="KW-0808">Transferase</keyword>
<dbReference type="OrthoDB" id="9810880at2"/>
<protein>
    <recommendedName>
        <fullName evidence="2">hydroxymethylpyrimidine kinase</fullName>
        <ecNumber evidence="2">2.7.1.49</ecNumber>
    </recommendedName>
</protein>
<dbReference type="GO" id="GO:0005829">
    <property type="term" value="C:cytosol"/>
    <property type="evidence" value="ECO:0007669"/>
    <property type="project" value="TreeGrafter"/>
</dbReference>
<dbReference type="AlphaFoldDB" id="A0A1R3W1C8"/>
<dbReference type="EC" id="2.7.1.49" evidence="2"/>
<proteinExistence type="predicted"/>
<reference evidence="4 5" key="1">
    <citation type="submission" date="2017-01" db="EMBL/GenBank/DDBJ databases">
        <authorList>
            <person name="Mah S.A."/>
            <person name="Swanson W.J."/>
            <person name="Moy G.W."/>
            <person name="Vacquier V.D."/>
        </authorList>
    </citation>
    <scope>NUCLEOTIDE SEQUENCE [LARGE SCALE GENOMIC DNA]</scope>
    <source>
        <strain evidence="4 5">M9</strain>
    </source>
</reference>
<dbReference type="CDD" id="cd01169">
    <property type="entry name" value="HMPP_kinase"/>
    <property type="match status" value="1"/>
</dbReference>
<dbReference type="GO" id="GO:0008972">
    <property type="term" value="F:phosphomethylpyrimidine kinase activity"/>
    <property type="evidence" value="ECO:0007669"/>
    <property type="project" value="InterPro"/>
</dbReference>
<feature type="domain" description="Pyridoxamine kinase/Phosphomethylpyrimidine kinase" evidence="3">
    <location>
        <begin position="17"/>
        <end position="253"/>
    </location>
</feature>